<sequence>MENSQSILQGSSDVEKGAYLGAIASIAIADRQATPEEVEYLSALADSAGLSAGQKEAVIKAANEISGDDVLRCLDVLKNSELRFSLVTDVIAFAKSDNNYSEEEQKSVQKMANYLGVNQEQFSLLDNFTEKAKASANSNASVEAAQAEPDDFLSSLGLKDKLQSAGINGSGLLKGLLGFAAPMLLAKMVSGGFGRSRGYGGGGMFGGGGGGMFGSGGGGMFGGGGMLGGGGLGSIFSMLNGNRGFRNSGGLLSRILRGGF</sequence>
<accession>A0A6J4S9Z8</accession>
<dbReference type="InterPro" id="IPR029024">
    <property type="entry name" value="TerB-like"/>
</dbReference>
<dbReference type="EMBL" id="CADCVN010000517">
    <property type="protein sequence ID" value="CAA9488316.1"/>
    <property type="molecule type" value="Genomic_DNA"/>
</dbReference>
<dbReference type="Pfam" id="PF05099">
    <property type="entry name" value="TerB"/>
    <property type="match status" value="1"/>
</dbReference>
<dbReference type="AlphaFoldDB" id="A0A6J4S9Z8"/>
<gene>
    <name evidence="2" type="ORF">AVDCRST_MAG96-1377</name>
</gene>
<protein>
    <recommendedName>
        <fullName evidence="1">Co-chaperone DjlA N-terminal domain-containing protein</fullName>
    </recommendedName>
</protein>
<feature type="domain" description="Co-chaperone DjlA N-terminal" evidence="1">
    <location>
        <begin position="22"/>
        <end position="125"/>
    </location>
</feature>
<reference evidence="2" key="1">
    <citation type="submission" date="2020-02" db="EMBL/GenBank/DDBJ databases">
        <authorList>
            <person name="Meier V. D."/>
        </authorList>
    </citation>
    <scope>NUCLEOTIDE SEQUENCE</scope>
    <source>
        <strain evidence="2">AVDCRST_MAG96</strain>
    </source>
</reference>
<name>A0A6J4S9Z8_9BACT</name>
<dbReference type="InterPro" id="IPR007791">
    <property type="entry name" value="DjlA_N"/>
</dbReference>
<proteinExistence type="predicted"/>
<dbReference type="Gene3D" id="1.10.3680.10">
    <property type="entry name" value="TerB-like"/>
    <property type="match status" value="1"/>
</dbReference>
<evidence type="ECO:0000313" key="2">
    <source>
        <dbReference type="EMBL" id="CAA9488316.1"/>
    </source>
</evidence>
<evidence type="ECO:0000259" key="1">
    <source>
        <dbReference type="Pfam" id="PF05099"/>
    </source>
</evidence>
<dbReference type="CDD" id="cd07177">
    <property type="entry name" value="terB_like"/>
    <property type="match status" value="1"/>
</dbReference>
<organism evidence="2">
    <name type="scientific">uncultured Segetibacter sp</name>
    <dbReference type="NCBI Taxonomy" id="481133"/>
    <lineage>
        <taxon>Bacteria</taxon>
        <taxon>Pseudomonadati</taxon>
        <taxon>Bacteroidota</taxon>
        <taxon>Chitinophagia</taxon>
        <taxon>Chitinophagales</taxon>
        <taxon>Chitinophagaceae</taxon>
        <taxon>Segetibacter</taxon>
        <taxon>environmental samples</taxon>
    </lineage>
</organism>
<dbReference type="SUPFAM" id="SSF158682">
    <property type="entry name" value="TerB-like"/>
    <property type="match status" value="1"/>
</dbReference>